<evidence type="ECO:0000256" key="1">
    <source>
        <dbReference type="SAM" id="Phobius"/>
    </source>
</evidence>
<evidence type="ECO:0000313" key="2">
    <source>
        <dbReference type="EMBL" id="CDW45056.1"/>
    </source>
</evidence>
<keyword evidence="1" id="KW-0812">Transmembrane</keyword>
<feature type="transmembrane region" description="Helical" evidence="1">
    <location>
        <begin position="24"/>
        <end position="42"/>
    </location>
</feature>
<keyword evidence="1" id="KW-1133">Transmembrane helix</keyword>
<accession>A0A0K2V518</accession>
<sequence>SFLSLEQSAILSYFKHSDTDFLHFYKFFLLIISQISFLHEYFF</sequence>
<reference evidence="2" key="1">
    <citation type="submission" date="2014-05" db="EMBL/GenBank/DDBJ databases">
        <authorList>
            <person name="Chronopoulou M."/>
        </authorList>
    </citation>
    <scope>NUCLEOTIDE SEQUENCE</scope>
    <source>
        <tissue evidence="2">Whole organism</tissue>
    </source>
</reference>
<keyword evidence="1" id="KW-0472">Membrane</keyword>
<proteinExistence type="predicted"/>
<organism evidence="2">
    <name type="scientific">Lepeophtheirus salmonis</name>
    <name type="common">Salmon louse</name>
    <name type="synonym">Caligus salmonis</name>
    <dbReference type="NCBI Taxonomy" id="72036"/>
    <lineage>
        <taxon>Eukaryota</taxon>
        <taxon>Metazoa</taxon>
        <taxon>Ecdysozoa</taxon>
        <taxon>Arthropoda</taxon>
        <taxon>Crustacea</taxon>
        <taxon>Multicrustacea</taxon>
        <taxon>Hexanauplia</taxon>
        <taxon>Copepoda</taxon>
        <taxon>Siphonostomatoida</taxon>
        <taxon>Caligidae</taxon>
        <taxon>Lepeophtheirus</taxon>
    </lineage>
</organism>
<dbReference type="AlphaFoldDB" id="A0A0K2V518"/>
<protein>
    <submittedName>
        <fullName evidence="2">Uncharacterized protein</fullName>
    </submittedName>
</protein>
<dbReference type="EMBL" id="HACA01027695">
    <property type="protein sequence ID" value="CDW45056.1"/>
    <property type="molecule type" value="Transcribed_RNA"/>
</dbReference>
<feature type="non-terminal residue" evidence="2">
    <location>
        <position position="1"/>
    </location>
</feature>
<name>A0A0K2V518_LEPSM</name>